<dbReference type="Proteomes" id="UP000078200">
    <property type="component" value="Unassembled WGS sequence"/>
</dbReference>
<evidence type="ECO:0000313" key="1">
    <source>
        <dbReference type="EnsemblMetazoa" id="GAUT005086-PA"/>
    </source>
</evidence>
<organism evidence="1 2">
    <name type="scientific">Glossina austeni</name>
    <name type="common">Savannah tsetse fly</name>
    <dbReference type="NCBI Taxonomy" id="7395"/>
    <lineage>
        <taxon>Eukaryota</taxon>
        <taxon>Metazoa</taxon>
        <taxon>Ecdysozoa</taxon>
        <taxon>Arthropoda</taxon>
        <taxon>Hexapoda</taxon>
        <taxon>Insecta</taxon>
        <taxon>Pterygota</taxon>
        <taxon>Neoptera</taxon>
        <taxon>Endopterygota</taxon>
        <taxon>Diptera</taxon>
        <taxon>Brachycera</taxon>
        <taxon>Muscomorpha</taxon>
        <taxon>Hippoboscoidea</taxon>
        <taxon>Glossinidae</taxon>
        <taxon>Glossina</taxon>
    </lineage>
</organism>
<accession>A0A1A9UHJ8</accession>
<dbReference type="VEuPathDB" id="VectorBase:GAUT005086"/>
<protein>
    <submittedName>
        <fullName evidence="1">Uncharacterized protein</fullName>
    </submittedName>
</protein>
<dbReference type="AlphaFoldDB" id="A0A1A9UHJ8"/>
<dbReference type="EnsemblMetazoa" id="GAUT005086-RA">
    <property type="protein sequence ID" value="GAUT005086-PA"/>
    <property type="gene ID" value="GAUT005086"/>
</dbReference>
<evidence type="ECO:0000313" key="2">
    <source>
        <dbReference type="Proteomes" id="UP000078200"/>
    </source>
</evidence>
<proteinExistence type="predicted"/>
<name>A0A1A9UHJ8_GLOAU</name>
<reference evidence="1" key="1">
    <citation type="submission" date="2020-05" db="UniProtKB">
        <authorList>
            <consortium name="EnsemblMetazoa"/>
        </authorList>
    </citation>
    <scope>IDENTIFICATION</scope>
    <source>
        <strain evidence="1">TTRI</strain>
    </source>
</reference>
<keyword evidence="2" id="KW-1185">Reference proteome</keyword>
<sequence length="108" mass="12353">MGLVKQNLVGGEFDMELNFVIQDAQNIKHMLELLDHCPPNLQQTHNPSYWRISKNRGSQTVNEVGTPLHNALKHGENPGLVGIDFIEGYYSSAQMQRVTPFREEEIYK</sequence>